<feature type="domain" description="GRF-type" evidence="5">
    <location>
        <begin position="14"/>
        <end position="58"/>
    </location>
</feature>
<keyword evidence="7" id="KW-1185">Reference proteome</keyword>
<comment type="caution">
    <text evidence="6">The sequence shown here is derived from an EMBL/GenBank/DDBJ whole genome shotgun (WGS) entry which is preliminary data.</text>
</comment>
<sequence length="105" mass="12195">MSSLHASSFSTTPPKCLCGEMTRLKLSNTSRNPRRPFYSYSNYNKEGRSYCEYFLWADIEVENEAKIACEREHTLKRKKNNSENGRKNSKKGKKNSRVIGMSFML</sequence>
<dbReference type="Pfam" id="PF06839">
    <property type="entry name" value="Zn_ribbon_GRF"/>
    <property type="match status" value="1"/>
</dbReference>
<reference evidence="6" key="1">
    <citation type="submission" date="2020-12" db="EMBL/GenBank/DDBJ databases">
        <title>WGS assembly of Carya illinoinensis cv. Pawnee.</title>
        <authorList>
            <person name="Platts A."/>
            <person name="Shu S."/>
            <person name="Wright S."/>
            <person name="Barry K."/>
            <person name="Edger P."/>
            <person name="Pires J.C."/>
            <person name="Schmutz J."/>
        </authorList>
    </citation>
    <scope>NUCLEOTIDE SEQUENCE</scope>
    <source>
        <tissue evidence="6">Leaf</tissue>
    </source>
</reference>
<feature type="region of interest" description="Disordered" evidence="4">
    <location>
        <begin position="76"/>
        <end position="105"/>
    </location>
</feature>
<dbReference type="GO" id="GO:0008270">
    <property type="term" value="F:zinc ion binding"/>
    <property type="evidence" value="ECO:0007669"/>
    <property type="project" value="UniProtKB-KW"/>
</dbReference>
<feature type="compositionally biased region" description="Basic residues" evidence="4">
    <location>
        <begin position="87"/>
        <end position="96"/>
    </location>
</feature>
<dbReference type="AlphaFoldDB" id="A0A8T1N1N6"/>
<evidence type="ECO:0000256" key="3">
    <source>
        <dbReference type="ARBA" id="ARBA00022833"/>
    </source>
</evidence>
<evidence type="ECO:0000256" key="1">
    <source>
        <dbReference type="ARBA" id="ARBA00022723"/>
    </source>
</evidence>
<organism evidence="6 7">
    <name type="scientific">Carya illinoinensis</name>
    <name type="common">Pecan</name>
    <dbReference type="NCBI Taxonomy" id="32201"/>
    <lineage>
        <taxon>Eukaryota</taxon>
        <taxon>Viridiplantae</taxon>
        <taxon>Streptophyta</taxon>
        <taxon>Embryophyta</taxon>
        <taxon>Tracheophyta</taxon>
        <taxon>Spermatophyta</taxon>
        <taxon>Magnoliopsida</taxon>
        <taxon>eudicotyledons</taxon>
        <taxon>Gunneridae</taxon>
        <taxon>Pentapetalae</taxon>
        <taxon>rosids</taxon>
        <taxon>fabids</taxon>
        <taxon>Fagales</taxon>
        <taxon>Juglandaceae</taxon>
        <taxon>Carya</taxon>
    </lineage>
</organism>
<evidence type="ECO:0000313" key="6">
    <source>
        <dbReference type="EMBL" id="KAG6624459.1"/>
    </source>
</evidence>
<dbReference type="InterPro" id="IPR010666">
    <property type="entry name" value="Znf_GRF"/>
</dbReference>
<evidence type="ECO:0000313" key="7">
    <source>
        <dbReference type="Proteomes" id="UP000811609"/>
    </source>
</evidence>
<evidence type="ECO:0000256" key="4">
    <source>
        <dbReference type="SAM" id="MobiDB-lite"/>
    </source>
</evidence>
<gene>
    <name evidence="6" type="ORF">CIPAW_16G028500</name>
</gene>
<keyword evidence="2" id="KW-0863">Zinc-finger</keyword>
<protein>
    <recommendedName>
        <fullName evidence="5">GRF-type domain-containing protein</fullName>
    </recommendedName>
</protein>
<dbReference type="EMBL" id="CM031824">
    <property type="protein sequence ID" value="KAG6624459.1"/>
    <property type="molecule type" value="Genomic_DNA"/>
</dbReference>
<name>A0A8T1N1N6_CARIL</name>
<keyword evidence="3" id="KW-0862">Zinc</keyword>
<evidence type="ECO:0000259" key="5">
    <source>
        <dbReference type="Pfam" id="PF06839"/>
    </source>
</evidence>
<dbReference type="Proteomes" id="UP000811609">
    <property type="component" value="Chromosome 16"/>
</dbReference>
<keyword evidence="1" id="KW-0479">Metal-binding</keyword>
<evidence type="ECO:0000256" key="2">
    <source>
        <dbReference type="ARBA" id="ARBA00022771"/>
    </source>
</evidence>
<accession>A0A8T1N1N6</accession>
<proteinExistence type="predicted"/>